<keyword evidence="14" id="KW-1185">Reference proteome</keyword>
<dbReference type="InterPro" id="IPR040663">
    <property type="entry name" value="DNA_pol_D_N"/>
</dbReference>
<comment type="similarity">
    <text evidence="2">Belongs to the DNA polymerase delta/II small subunit family.</text>
</comment>
<dbReference type="HOGENOM" id="CLU_021763_1_0_1"/>
<evidence type="ECO:0000256" key="9">
    <source>
        <dbReference type="ARBA" id="ARBA00049244"/>
    </source>
</evidence>
<comment type="subcellular location">
    <subcellularLocation>
        <location evidence="1">Nucleus</location>
    </subcellularLocation>
</comment>
<dbReference type="RefSeq" id="XP_003012844.1">
    <property type="nucleotide sequence ID" value="XM_003012798.1"/>
</dbReference>
<dbReference type="Proteomes" id="UP000008866">
    <property type="component" value="Unassembled WGS sequence"/>
</dbReference>
<evidence type="ECO:0000256" key="7">
    <source>
        <dbReference type="ARBA" id="ARBA00022932"/>
    </source>
</evidence>
<dbReference type="EMBL" id="ABSU01000017">
    <property type="protein sequence ID" value="EFE32204.1"/>
    <property type="molecule type" value="Genomic_DNA"/>
</dbReference>
<keyword evidence="7" id="KW-0239">DNA-directed DNA polymerase</keyword>
<keyword evidence="8" id="KW-0539">Nucleus</keyword>
<dbReference type="FunFam" id="2.40.50.430:FF:000002">
    <property type="entry name" value="DNA polymerase delta subunit"/>
    <property type="match status" value="1"/>
</dbReference>
<dbReference type="OMA" id="HCILIGT"/>
<dbReference type="KEGG" id="abe:ARB_01095"/>
<organism evidence="13 14">
    <name type="scientific">Arthroderma benhamiae (strain ATCC MYA-4681 / CBS 112371)</name>
    <name type="common">Trichophyton mentagrophytes</name>
    <dbReference type="NCBI Taxonomy" id="663331"/>
    <lineage>
        <taxon>Eukaryota</taxon>
        <taxon>Fungi</taxon>
        <taxon>Dikarya</taxon>
        <taxon>Ascomycota</taxon>
        <taxon>Pezizomycotina</taxon>
        <taxon>Eurotiomycetes</taxon>
        <taxon>Eurotiomycetidae</taxon>
        <taxon>Onygenales</taxon>
        <taxon>Arthrodermataceae</taxon>
        <taxon>Trichophyton</taxon>
    </lineage>
</organism>
<dbReference type="InterPro" id="IPR024826">
    <property type="entry name" value="DNA_pol_delta/II_ssu"/>
</dbReference>
<dbReference type="GO" id="GO:0006281">
    <property type="term" value="P:DNA repair"/>
    <property type="evidence" value="ECO:0007669"/>
    <property type="project" value="UniProtKB-ARBA"/>
</dbReference>
<name>D4AY26_ARTBC</name>
<dbReference type="Gene3D" id="2.40.50.430">
    <property type="match status" value="1"/>
</dbReference>
<feature type="domain" description="DNA polymerase alpha/delta/epsilon subunit B" evidence="11">
    <location>
        <begin position="234"/>
        <end position="507"/>
    </location>
</feature>
<evidence type="ECO:0000259" key="11">
    <source>
        <dbReference type="Pfam" id="PF04042"/>
    </source>
</evidence>
<evidence type="ECO:0000256" key="4">
    <source>
        <dbReference type="ARBA" id="ARBA00022679"/>
    </source>
</evidence>
<evidence type="ECO:0000256" key="3">
    <source>
        <dbReference type="ARBA" id="ARBA00012417"/>
    </source>
</evidence>
<dbReference type="GO" id="GO:0006273">
    <property type="term" value="P:lagging strand elongation"/>
    <property type="evidence" value="ECO:0007669"/>
    <property type="project" value="UniProtKB-ARBA"/>
</dbReference>
<dbReference type="CDD" id="cd07387">
    <property type="entry name" value="MPP_PolD2_C"/>
    <property type="match status" value="1"/>
</dbReference>
<feature type="domain" description="DNA polymerase delta subunit OB-fold" evidence="12">
    <location>
        <begin position="49"/>
        <end position="188"/>
    </location>
</feature>
<evidence type="ECO:0000313" key="13">
    <source>
        <dbReference type="EMBL" id="EFE32204.1"/>
    </source>
</evidence>
<comment type="catalytic activity">
    <reaction evidence="9">
        <text>DNA(n) + a 2'-deoxyribonucleoside 5'-triphosphate = DNA(n+1) + diphosphate</text>
        <dbReference type="Rhea" id="RHEA:22508"/>
        <dbReference type="Rhea" id="RHEA-COMP:17339"/>
        <dbReference type="Rhea" id="RHEA-COMP:17340"/>
        <dbReference type="ChEBI" id="CHEBI:33019"/>
        <dbReference type="ChEBI" id="CHEBI:61560"/>
        <dbReference type="ChEBI" id="CHEBI:173112"/>
        <dbReference type="EC" id="2.7.7.7"/>
    </reaction>
</comment>
<dbReference type="Gene3D" id="3.60.21.50">
    <property type="match status" value="1"/>
</dbReference>
<dbReference type="AlphaFoldDB" id="D4AY26"/>
<dbReference type="GeneID" id="9522922"/>
<evidence type="ECO:0000313" key="14">
    <source>
        <dbReference type="Proteomes" id="UP000008866"/>
    </source>
</evidence>
<evidence type="ECO:0000256" key="8">
    <source>
        <dbReference type="ARBA" id="ARBA00023242"/>
    </source>
</evidence>
<dbReference type="STRING" id="663331.D4AY26"/>
<sequence length="574" mass="62911">MAMEDPAEAFLCPPLDDDSPETQFRETSLYNPMGTFRLAPGAARHYQQQYSDIYFLRLTRLKPAVAEVAKAAWEGYNIAGEYARRVDRVLDVRQGKLSWIVGTVYMDLPLKPSIMDDISKENWTAAPVPQKTYNDPNSKKPTQTMVEDESGRLVLTGSLLQSTFLVTGVVVAVLGTENADGQFEVVDIKVPDIPPQPARWEREQEPTTDVGVPAKRKHSDLEAGGSGSGKSKKIAFVSGLGITGTSGDTVALSLLADYLLGYTGTIPSTDDYTATNPSQISRLIIAGNSLGAKVASTVNDAANPEKRQPKKYGYDASAYNASPITLFDSFLSDILPSIPVTLMPGETDPANFSLPQQEIHTAMLPRSKIYCPPIAPKRQALPSEPGWLDNVTNPWEGDIEGWRFWGTSGQNVDDVLRYVNLEELEDDEVEDIENGARLKLMEHLLKWRCGVPTAPDTICKSPSHNAHHAAGSLLTVDPGCYPYQDKDPFVIQSCPHVFFTGNQPRFQSTIFEGGDWGTDEDSITKVRLIALPKFHETGEIVLLDTETLAVEVVKFGTVTKAGTAEKEEEMPDAS</sequence>
<evidence type="ECO:0000256" key="2">
    <source>
        <dbReference type="ARBA" id="ARBA00006035"/>
    </source>
</evidence>
<accession>D4AY26</accession>
<evidence type="ECO:0000256" key="1">
    <source>
        <dbReference type="ARBA" id="ARBA00004123"/>
    </source>
</evidence>
<gene>
    <name evidence="13" type="ORF">ARB_01095</name>
</gene>
<keyword evidence="6" id="KW-0235">DNA replication</keyword>
<keyword evidence="5" id="KW-0548">Nucleotidyltransferase</keyword>
<dbReference type="Pfam" id="PF18018">
    <property type="entry name" value="DNA_pol_D_N"/>
    <property type="match status" value="1"/>
</dbReference>
<feature type="region of interest" description="Disordered" evidence="10">
    <location>
        <begin position="195"/>
        <end position="229"/>
    </location>
</feature>
<evidence type="ECO:0000256" key="5">
    <source>
        <dbReference type="ARBA" id="ARBA00022695"/>
    </source>
</evidence>
<protein>
    <recommendedName>
        <fullName evidence="3">DNA-directed DNA polymerase</fullName>
        <ecNumber evidence="3">2.7.7.7</ecNumber>
    </recommendedName>
</protein>
<dbReference type="Pfam" id="PF04042">
    <property type="entry name" value="DNA_pol_E_B"/>
    <property type="match status" value="1"/>
</dbReference>
<dbReference type="PANTHER" id="PTHR10416:SF0">
    <property type="entry name" value="DNA POLYMERASE DELTA SUBUNIT 2"/>
    <property type="match status" value="1"/>
</dbReference>
<evidence type="ECO:0000256" key="10">
    <source>
        <dbReference type="SAM" id="MobiDB-lite"/>
    </source>
</evidence>
<dbReference type="EC" id="2.7.7.7" evidence="3"/>
<dbReference type="InterPro" id="IPR007185">
    <property type="entry name" value="DNA_pol_a/d/e_bsu"/>
</dbReference>
<keyword evidence="4" id="KW-0808">Transferase</keyword>
<proteinExistence type="inferred from homology"/>
<comment type="caution">
    <text evidence="13">The sequence shown here is derived from an EMBL/GenBank/DDBJ whole genome shotgun (WGS) entry which is preliminary data.</text>
</comment>
<dbReference type="PANTHER" id="PTHR10416">
    <property type="entry name" value="DNA POLYMERASE DELTA SUBUNIT 2"/>
    <property type="match status" value="1"/>
</dbReference>
<evidence type="ECO:0000259" key="12">
    <source>
        <dbReference type="Pfam" id="PF18018"/>
    </source>
</evidence>
<dbReference type="GO" id="GO:0003677">
    <property type="term" value="F:DNA binding"/>
    <property type="evidence" value="ECO:0007669"/>
    <property type="project" value="InterPro"/>
</dbReference>
<dbReference type="InterPro" id="IPR041863">
    <property type="entry name" value="PolD2_C"/>
</dbReference>
<dbReference type="eggNOG" id="KOG2732">
    <property type="taxonomic scope" value="Eukaryota"/>
</dbReference>
<dbReference type="GO" id="GO:0043625">
    <property type="term" value="C:delta DNA polymerase complex"/>
    <property type="evidence" value="ECO:0007669"/>
    <property type="project" value="TreeGrafter"/>
</dbReference>
<evidence type="ECO:0000256" key="6">
    <source>
        <dbReference type="ARBA" id="ARBA00022705"/>
    </source>
</evidence>
<reference evidence="14" key="1">
    <citation type="journal article" date="2011" name="Genome Biol.">
        <title>Comparative and functional genomics provide insights into the pathogenicity of dermatophytic fungi.</title>
        <authorList>
            <person name="Burmester A."/>
            <person name="Shelest E."/>
            <person name="Gloeckner G."/>
            <person name="Heddergott C."/>
            <person name="Schindler S."/>
            <person name="Staib P."/>
            <person name="Heidel A."/>
            <person name="Felder M."/>
            <person name="Petzold A."/>
            <person name="Szafranski K."/>
            <person name="Feuermann M."/>
            <person name="Pedruzzi I."/>
            <person name="Priebe S."/>
            <person name="Groth M."/>
            <person name="Winkler R."/>
            <person name="Li W."/>
            <person name="Kniemeyer O."/>
            <person name="Schroeckh V."/>
            <person name="Hertweck C."/>
            <person name="Hube B."/>
            <person name="White T.C."/>
            <person name="Platzer M."/>
            <person name="Guthke R."/>
            <person name="Heitman J."/>
            <person name="Woestemeyer J."/>
            <person name="Zipfel P.F."/>
            <person name="Monod M."/>
            <person name="Brakhage A.A."/>
        </authorList>
    </citation>
    <scope>NUCLEOTIDE SEQUENCE [LARGE SCALE GENOMIC DNA]</scope>
    <source>
        <strain evidence="14">ATCC MYA-4681 / CBS 112371</strain>
    </source>
</reference>
<dbReference type="GO" id="GO:0003887">
    <property type="term" value="F:DNA-directed DNA polymerase activity"/>
    <property type="evidence" value="ECO:0007669"/>
    <property type="project" value="UniProtKB-KW"/>
</dbReference>